<name>A0AAV7MRM9_PLEWA</name>
<dbReference type="AlphaFoldDB" id="A0AAV7MRM9"/>
<dbReference type="Proteomes" id="UP001066276">
    <property type="component" value="Chromosome 9"/>
</dbReference>
<protein>
    <submittedName>
        <fullName evidence="2">Uncharacterized protein</fullName>
    </submittedName>
</protein>
<comment type="caution">
    <text evidence="2">The sequence shown here is derived from an EMBL/GenBank/DDBJ whole genome shotgun (WGS) entry which is preliminary data.</text>
</comment>
<accession>A0AAV7MRM9</accession>
<evidence type="ECO:0000256" key="1">
    <source>
        <dbReference type="SAM" id="MobiDB-lite"/>
    </source>
</evidence>
<evidence type="ECO:0000313" key="3">
    <source>
        <dbReference type="Proteomes" id="UP001066276"/>
    </source>
</evidence>
<dbReference type="EMBL" id="JANPWB010000013">
    <property type="protein sequence ID" value="KAJ1105032.1"/>
    <property type="molecule type" value="Genomic_DNA"/>
</dbReference>
<proteinExistence type="predicted"/>
<keyword evidence="3" id="KW-1185">Reference proteome</keyword>
<sequence length="108" mass="12378">MIRARSDRTPGARCRECHTNVNTCLRQTKKKGYQKGKTWKEPQHPKWRGDMGYKKRDANQGYSVAEQQRKEDIEGEQSAGENDKALLLDSAACHIPRGDCSISEREKE</sequence>
<feature type="region of interest" description="Disordered" evidence="1">
    <location>
        <begin position="28"/>
        <end position="84"/>
    </location>
</feature>
<feature type="compositionally biased region" description="Basic and acidic residues" evidence="1">
    <location>
        <begin position="38"/>
        <end position="58"/>
    </location>
</feature>
<evidence type="ECO:0000313" key="2">
    <source>
        <dbReference type="EMBL" id="KAJ1105032.1"/>
    </source>
</evidence>
<organism evidence="2 3">
    <name type="scientific">Pleurodeles waltl</name>
    <name type="common">Iberian ribbed newt</name>
    <dbReference type="NCBI Taxonomy" id="8319"/>
    <lineage>
        <taxon>Eukaryota</taxon>
        <taxon>Metazoa</taxon>
        <taxon>Chordata</taxon>
        <taxon>Craniata</taxon>
        <taxon>Vertebrata</taxon>
        <taxon>Euteleostomi</taxon>
        <taxon>Amphibia</taxon>
        <taxon>Batrachia</taxon>
        <taxon>Caudata</taxon>
        <taxon>Salamandroidea</taxon>
        <taxon>Salamandridae</taxon>
        <taxon>Pleurodelinae</taxon>
        <taxon>Pleurodeles</taxon>
    </lineage>
</organism>
<gene>
    <name evidence="2" type="ORF">NDU88_002440</name>
</gene>
<reference evidence="2" key="1">
    <citation type="journal article" date="2022" name="bioRxiv">
        <title>Sequencing and chromosome-scale assembly of the giantPleurodeles waltlgenome.</title>
        <authorList>
            <person name="Brown T."/>
            <person name="Elewa A."/>
            <person name="Iarovenko S."/>
            <person name="Subramanian E."/>
            <person name="Araus A.J."/>
            <person name="Petzold A."/>
            <person name="Susuki M."/>
            <person name="Suzuki K.-i.T."/>
            <person name="Hayashi T."/>
            <person name="Toyoda A."/>
            <person name="Oliveira C."/>
            <person name="Osipova E."/>
            <person name="Leigh N.D."/>
            <person name="Simon A."/>
            <person name="Yun M.H."/>
        </authorList>
    </citation>
    <scope>NUCLEOTIDE SEQUENCE</scope>
    <source>
        <strain evidence="2">20211129_DDA</strain>
        <tissue evidence="2">Liver</tissue>
    </source>
</reference>